<accession>U6K688</accession>
<organism evidence="4 5">
    <name type="scientific">Eimeria mitis</name>
    <dbReference type="NCBI Taxonomy" id="44415"/>
    <lineage>
        <taxon>Eukaryota</taxon>
        <taxon>Sar</taxon>
        <taxon>Alveolata</taxon>
        <taxon>Apicomplexa</taxon>
        <taxon>Conoidasida</taxon>
        <taxon>Coccidia</taxon>
        <taxon>Eucoccidiorida</taxon>
        <taxon>Eimeriorina</taxon>
        <taxon>Eimeriidae</taxon>
        <taxon>Eimeria</taxon>
    </lineage>
</organism>
<evidence type="ECO:0000256" key="3">
    <source>
        <dbReference type="SAM" id="SignalP"/>
    </source>
</evidence>
<feature type="region of interest" description="Disordered" evidence="1">
    <location>
        <begin position="275"/>
        <end position="328"/>
    </location>
</feature>
<keyword evidence="2" id="KW-1133">Transmembrane helix</keyword>
<gene>
    <name evidence="4" type="ORF">EMH_0083340</name>
</gene>
<feature type="chain" id="PRO_5004672591" description="Transmembrane protein" evidence="3">
    <location>
        <begin position="19"/>
        <end position="403"/>
    </location>
</feature>
<dbReference type="AlphaFoldDB" id="U6K688"/>
<proteinExistence type="predicted"/>
<evidence type="ECO:0000313" key="5">
    <source>
        <dbReference type="Proteomes" id="UP000030744"/>
    </source>
</evidence>
<evidence type="ECO:0000256" key="1">
    <source>
        <dbReference type="SAM" id="MobiDB-lite"/>
    </source>
</evidence>
<dbReference type="VEuPathDB" id="ToxoDB:EMH_0083340"/>
<keyword evidence="3" id="KW-0732">Signal</keyword>
<keyword evidence="2" id="KW-0472">Membrane</keyword>
<sequence>MLTCWLFLLITFIHAASSSQGSLPAASAPGACSAAGDKSSSCSAAVGNDDNSRTLRDLEAYVAFLEGKLEEKLQKQEQQQWEQQRNLYVLLAVSICLAVVFIVAISACKVYVHSLQNQLQCSFQREEQRGQQDCSAAGLHPPRGGGAPQKSPLRRDQSKLSSVEMEWPHQKDRWSSSWCSEETHPTTAHQLDFDDDLGDDEDACLYPSSEDVADRARAVEEVRAAAGLSPELQQQQQQLEARCSRLFERLHEITDVSRAFCSSSSDSEKEVAADVAAAGEADEVQEQPAAVNAPSGDTAIVDEAGEATPQPRRQKKKRQRGAADPARLEEQRGLLQQLQQLFREIDAAFITNKPAHVSVMIRCCNALLRADGLAVLKACADCPPLHAEAQSIIEIVVPCIWAT</sequence>
<feature type="transmembrane region" description="Helical" evidence="2">
    <location>
        <begin position="87"/>
        <end position="112"/>
    </location>
</feature>
<feature type="region of interest" description="Disordered" evidence="1">
    <location>
        <begin position="132"/>
        <end position="168"/>
    </location>
</feature>
<evidence type="ECO:0008006" key="6">
    <source>
        <dbReference type="Google" id="ProtNLM"/>
    </source>
</evidence>
<dbReference type="GeneID" id="25382717"/>
<evidence type="ECO:0000313" key="4">
    <source>
        <dbReference type="EMBL" id="CDJ33520.1"/>
    </source>
</evidence>
<name>U6K688_9EIME</name>
<feature type="signal peptide" evidence="3">
    <location>
        <begin position="1"/>
        <end position="18"/>
    </location>
</feature>
<dbReference type="Proteomes" id="UP000030744">
    <property type="component" value="Unassembled WGS sequence"/>
</dbReference>
<dbReference type="EMBL" id="HG685340">
    <property type="protein sequence ID" value="CDJ33520.1"/>
    <property type="molecule type" value="Genomic_DNA"/>
</dbReference>
<keyword evidence="5" id="KW-1185">Reference proteome</keyword>
<reference evidence="4" key="1">
    <citation type="submission" date="2013-10" db="EMBL/GenBank/DDBJ databases">
        <title>Genomic analysis of the causative agents of coccidiosis in chickens.</title>
        <authorList>
            <person name="Reid A.J."/>
            <person name="Blake D."/>
            <person name="Billington K."/>
            <person name="Browne H."/>
            <person name="Dunn M."/>
            <person name="Hung S."/>
            <person name="Kawahara F."/>
            <person name="Miranda-Saavedra D."/>
            <person name="Mourier T."/>
            <person name="Nagra H."/>
            <person name="Otto T.D."/>
            <person name="Rawlings N."/>
            <person name="Sanchez A."/>
            <person name="Sanders M."/>
            <person name="Subramaniam C."/>
            <person name="Tay Y."/>
            <person name="Dear P."/>
            <person name="Doerig C."/>
            <person name="Gruber A."/>
            <person name="Parkinson J."/>
            <person name="Shirley M."/>
            <person name="Wan K.L."/>
            <person name="Berriman M."/>
            <person name="Tomley F."/>
            <person name="Pain A."/>
        </authorList>
    </citation>
    <scope>NUCLEOTIDE SEQUENCE [LARGE SCALE GENOMIC DNA]</scope>
    <source>
        <strain evidence="4">Houghton</strain>
    </source>
</reference>
<dbReference type="OrthoDB" id="347451at2759"/>
<reference evidence="4" key="2">
    <citation type="submission" date="2013-10" db="EMBL/GenBank/DDBJ databases">
        <authorList>
            <person name="Aslett M."/>
        </authorList>
    </citation>
    <scope>NUCLEOTIDE SEQUENCE [LARGE SCALE GENOMIC DNA]</scope>
    <source>
        <strain evidence="4">Houghton</strain>
    </source>
</reference>
<keyword evidence="2" id="KW-0812">Transmembrane</keyword>
<evidence type="ECO:0000256" key="2">
    <source>
        <dbReference type="SAM" id="Phobius"/>
    </source>
</evidence>
<dbReference type="RefSeq" id="XP_013356084.1">
    <property type="nucleotide sequence ID" value="XM_013500630.1"/>
</dbReference>
<protein>
    <recommendedName>
        <fullName evidence="6">Transmembrane protein</fullName>
    </recommendedName>
</protein>